<keyword evidence="4" id="KW-1185">Reference proteome</keyword>
<reference evidence="3 4" key="1">
    <citation type="submission" date="2024-12" db="EMBL/GenBank/DDBJ databases">
        <title>Forecasting of Potato common scab and diversities of Pathogenic streptomyces spp. in china.</title>
        <authorList>
            <person name="Handique U."/>
            <person name="Wu J."/>
        </authorList>
    </citation>
    <scope>NUCLEOTIDE SEQUENCE [LARGE SCALE GENOMIC DNA]</scope>
    <source>
        <strain evidence="3 4">ZRIMU1530</strain>
    </source>
</reference>
<organism evidence="3 4">
    <name type="scientific">Streptomyces niveiscabiei</name>
    <dbReference type="NCBI Taxonomy" id="164115"/>
    <lineage>
        <taxon>Bacteria</taxon>
        <taxon>Bacillati</taxon>
        <taxon>Actinomycetota</taxon>
        <taxon>Actinomycetes</taxon>
        <taxon>Kitasatosporales</taxon>
        <taxon>Streptomycetaceae</taxon>
        <taxon>Streptomyces</taxon>
    </lineage>
</organism>
<dbReference type="InterPro" id="IPR038721">
    <property type="entry name" value="IS701-like_DDE_dom"/>
</dbReference>
<evidence type="ECO:0000256" key="1">
    <source>
        <dbReference type="SAM" id="MobiDB-lite"/>
    </source>
</evidence>
<dbReference type="GeneID" id="97406771"/>
<proteinExistence type="predicted"/>
<comment type="caution">
    <text evidence="3">The sequence shown here is derived from an EMBL/GenBank/DDBJ whole genome shotgun (WGS) entry which is preliminary data.</text>
</comment>
<dbReference type="Pfam" id="PF13546">
    <property type="entry name" value="DDE_5"/>
    <property type="match status" value="1"/>
</dbReference>
<protein>
    <submittedName>
        <fullName evidence="3">Transposase</fullName>
    </submittedName>
</protein>
<accession>A0ABW9HXR0</accession>
<feature type="region of interest" description="Disordered" evidence="1">
    <location>
        <begin position="66"/>
        <end position="85"/>
    </location>
</feature>
<evidence type="ECO:0000313" key="4">
    <source>
        <dbReference type="Proteomes" id="UP001631957"/>
    </source>
</evidence>
<name>A0ABW9HXR0_9ACTN</name>
<evidence type="ECO:0000313" key="3">
    <source>
        <dbReference type="EMBL" id="MFM9612895.1"/>
    </source>
</evidence>
<sequence length="85" mass="9195">MTLERNKTITCLAGAEPVVGARTAAAQRLQYFLSESVWDTEQVNGRRLDLMRGQTATAPHADGVIVIDDSGDRRDGTATAHVGRQ</sequence>
<dbReference type="RefSeq" id="WP_234324926.1">
    <property type="nucleotide sequence ID" value="NZ_JBJVNI010000017.1"/>
</dbReference>
<dbReference type="Proteomes" id="UP001631957">
    <property type="component" value="Unassembled WGS sequence"/>
</dbReference>
<evidence type="ECO:0000259" key="2">
    <source>
        <dbReference type="Pfam" id="PF13546"/>
    </source>
</evidence>
<dbReference type="EMBL" id="JBJVNI010000017">
    <property type="protein sequence ID" value="MFM9612895.1"/>
    <property type="molecule type" value="Genomic_DNA"/>
</dbReference>
<feature type="domain" description="Transposase IS701-like DDE" evidence="2">
    <location>
        <begin position="16"/>
        <end position="85"/>
    </location>
</feature>
<gene>
    <name evidence="3" type="ORF">ACKI18_29855</name>
</gene>